<dbReference type="AlphaFoldDB" id="A0A7X2MPK6"/>
<keyword evidence="2" id="KW-0732">Signal</keyword>
<feature type="region of interest" description="Disordered" evidence="1">
    <location>
        <begin position="23"/>
        <end position="49"/>
    </location>
</feature>
<dbReference type="PROSITE" id="PS51257">
    <property type="entry name" value="PROKAR_LIPOPROTEIN"/>
    <property type="match status" value="1"/>
</dbReference>
<comment type="caution">
    <text evidence="3">The sequence shown here is derived from an EMBL/GenBank/DDBJ whole genome shotgun (WGS) entry which is preliminary data.</text>
</comment>
<evidence type="ECO:0000256" key="2">
    <source>
        <dbReference type="SAM" id="SignalP"/>
    </source>
</evidence>
<evidence type="ECO:0000256" key="1">
    <source>
        <dbReference type="SAM" id="MobiDB-lite"/>
    </source>
</evidence>
<reference evidence="3 4" key="1">
    <citation type="submission" date="2019-11" db="EMBL/GenBank/DDBJ databases">
        <title>Draft Genome Sequence of Plant Growth-Promoting Rhizosphere-Associated Bacteria.</title>
        <authorList>
            <person name="Vasilyev I.Y."/>
            <person name="Radchenko V."/>
            <person name="Ilnitskaya E.V."/>
        </authorList>
    </citation>
    <scope>NUCLEOTIDE SEQUENCE [LARGE SCALE GENOMIC DNA]</scope>
    <source>
        <strain evidence="3 4">VRA_MhP_f</strain>
    </source>
</reference>
<keyword evidence="3" id="KW-0378">Hydrolase</keyword>
<protein>
    <submittedName>
        <fullName evidence="3">Glycoside hydrolase family 10 protein</fullName>
    </submittedName>
</protein>
<sequence length="100" mass="10711">MKRGAALAAALLLVSCASEPPKSLVTPFPPVTKQPLPTPGKPAQPHAQEPMRGVWLATVSRLDWPPVASVNGTSPAQRIRQQQQSLIEKLDKLKSLGINT</sequence>
<proteinExistence type="predicted"/>
<feature type="signal peptide" evidence="2">
    <location>
        <begin position="1"/>
        <end position="19"/>
    </location>
</feature>
<evidence type="ECO:0000313" key="3">
    <source>
        <dbReference type="EMBL" id="MSE17004.1"/>
    </source>
</evidence>
<organism evidence="3 4">
    <name type="scientific">Enterobacter agglomerans</name>
    <name type="common">Erwinia herbicola</name>
    <name type="synonym">Pantoea agglomerans</name>
    <dbReference type="NCBI Taxonomy" id="549"/>
    <lineage>
        <taxon>Bacteria</taxon>
        <taxon>Pseudomonadati</taxon>
        <taxon>Pseudomonadota</taxon>
        <taxon>Gammaproteobacteria</taxon>
        <taxon>Enterobacterales</taxon>
        <taxon>Erwiniaceae</taxon>
        <taxon>Pantoea</taxon>
        <taxon>Pantoea agglomerans group</taxon>
    </lineage>
</organism>
<dbReference type="Proteomes" id="UP000461948">
    <property type="component" value="Unassembled WGS sequence"/>
</dbReference>
<dbReference type="EMBL" id="WKLC01000951">
    <property type="protein sequence ID" value="MSE17004.1"/>
    <property type="molecule type" value="Genomic_DNA"/>
</dbReference>
<feature type="compositionally biased region" description="Pro residues" evidence="1">
    <location>
        <begin position="27"/>
        <end position="42"/>
    </location>
</feature>
<dbReference type="GO" id="GO:0016787">
    <property type="term" value="F:hydrolase activity"/>
    <property type="evidence" value="ECO:0007669"/>
    <property type="project" value="UniProtKB-KW"/>
</dbReference>
<feature type="chain" id="PRO_5030753690" evidence="2">
    <location>
        <begin position="20"/>
        <end position="100"/>
    </location>
</feature>
<accession>A0A7X2MPK6</accession>
<evidence type="ECO:0000313" key="4">
    <source>
        <dbReference type="Proteomes" id="UP000461948"/>
    </source>
</evidence>
<gene>
    <name evidence="3" type="ORF">GKC49_18380</name>
</gene>
<name>A0A7X2MPK6_ENTAG</name>
<feature type="non-terminal residue" evidence="3">
    <location>
        <position position="100"/>
    </location>
</feature>